<name>A0AAD5USM7_9APHY</name>
<feature type="chain" id="PRO_5042233854" description="Extracellular membrane protein CFEM domain-containing protein" evidence="2">
    <location>
        <begin position="20"/>
        <end position="208"/>
    </location>
</feature>
<dbReference type="AlphaFoldDB" id="A0AAD5USM7"/>
<organism evidence="3 4">
    <name type="scientific">Meripilus lineatus</name>
    <dbReference type="NCBI Taxonomy" id="2056292"/>
    <lineage>
        <taxon>Eukaryota</taxon>
        <taxon>Fungi</taxon>
        <taxon>Dikarya</taxon>
        <taxon>Basidiomycota</taxon>
        <taxon>Agaricomycotina</taxon>
        <taxon>Agaricomycetes</taxon>
        <taxon>Polyporales</taxon>
        <taxon>Meripilaceae</taxon>
        <taxon>Meripilus</taxon>
    </lineage>
</organism>
<protein>
    <recommendedName>
        <fullName evidence="5">Extracellular membrane protein CFEM domain-containing protein</fullName>
    </recommendedName>
</protein>
<keyword evidence="4" id="KW-1185">Reference proteome</keyword>
<feature type="compositionally biased region" description="Polar residues" evidence="1">
    <location>
        <begin position="147"/>
        <end position="157"/>
    </location>
</feature>
<evidence type="ECO:0000256" key="1">
    <source>
        <dbReference type="SAM" id="MobiDB-lite"/>
    </source>
</evidence>
<sequence length="208" mass="21257">MRFLAVITILAAAVSQASATLTVSSNHARDVLVRRGSLYPRQNYLINPSLVPSQCQSQCADITNLQDCVDSSCLCTEKVNQGMASCMNCVLAIDGSPNPEEVDALQLTLTGDSNFELPIQEFEQACNSLGKSLAVLDLSGGDGSTLPSGISTPLATPSLTSASEGASSTSGGASPSTKSGGTSSIVVPVMGLAVTGLIGATAMTLQLW</sequence>
<feature type="region of interest" description="Disordered" evidence="1">
    <location>
        <begin position="147"/>
        <end position="181"/>
    </location>
</feature>
<evidence type="ECO:0000313" key="3">
    <source>
        <dbReference type="EMBL" id="KAJ3476457.1"/>
    </source>
</evidence>
<comment type="caution">
    <text evidence="3">The sequence shown here is derived from an EMBL/GenBank/DDBJ whole genome shotgun (WGS) entry which is preliminary data.</text>
</comment>
<evidence type="ECO:0000313" key="4">
    <source>
        <dbReference type="Proteomes" id="UP001212997"/>
    </source>
</evidence>
<evidence type="ECO:0008006" key="5">
    <source>
        <dbReference type="Google" id="ProtNLM"/>
    </source>
</evidence>
<keyword evidence="2" id="KW-0732">Signal</keyword>
<feature type="compositionally biased region" description="Low complexity" evidence="1">
    <location>
        <begin position="158"/>
        <end position="181"/>
    </location>
</feature>
<evidence type="ECO:0000256" key="2">
    <source>
        <dbReference type="SAM" id="SignalP"/>
    </source>
</evidence>
<reference evidence="3" key="1">
    <citation type="submission" date="2022-07" db="EMBL/GenBank/DDBJ databases">
        <title>Genome Sequence of Physisporinus lineatus.</title>
        <authorList>
            <person name="Buettner E."/>
        </authorList>
    </citation>
    <scope>NUCLEOTIDE SEQUENCE</scope>
    <source>
        <strain evidence="3">VT162</strain>
    </source>
</reference>
<gene>
    <name evidence="3" type="ORF">NLI96_g11149</name>
</gene>
<accession>A0AAD5USM7</accession>
<feature type="signal peptide" evidence="2">
    <location>
        <begin position="1"/>
        <end position="19"/>
    </location>
</feature>
<dbReference type="Proteomes" id="UP001212997">
    <property type="component" value="Unassembled WGS sequence"/>
</dbReference>
<proteinExistence type="predicted"/>
<dbReference type="EMBL" id="JANAWD010000705">
    <property type="protein sequence ID" value="KAJ3476457.1"/>
    <property type="molecule type" value="Genomic_DNA"/>
</dbReference>